<dbReference type="GeneID" id="3258731"/>
<name>Q5KEC1_CRYD1</name>
<evidence type="ECO:0000256" key="1">
    <source>
        <dbReference type="SAM" id="MobiDB-lite"/>
    </source>
</evidence>
<dbReference type="HOGENOM" id="CLU_601306_0_0_1"/>
<feature type="compositionally biased region" description="Low complexity" evidence="1">
    <location>
        <begin position="60"/>
        <end position="75"/>
    </location>
</feature>
<feature type="compositionally biased region" description="Basic residues" evidence="1">
    <location>
        <begin position="404"/>
        <end position="414"/>
    </location>
</feature>
<evidence type="ECO:0000313" key="3">
    <source>
        <dbReference type="Proteomes" id="UP000002149"/>
    </source>
</evidence>
<dbReference type="EMBL" id="AE017347">
    <property type="protein sequence ID" value="AAW44551.1"/>
    <property type="molecule type" value="Genomic_DNA"/>
</dbReference>
<dbReference type="VEuPathDB" id="FungiDB:CNG01020"/>
<dbReference type="OMA" id="NEHRENR"/>
<organism evidence="2 3">
    <name type="scientific">Cryptococcus deneoformans (strain JEC21 / ATCC MYA-565)</name>
    <name type="common">Cryptococcus neoformans var. neoformans serotype D</name>
    <dbReference type="NCBI Taxonomy" id="214684"/>
    <lineage>
        <taxon>Eukaryota</taxon>
        <taxon>Fungi</taxon>
        <taxon>Dikarya</taxon>
        <taxon>Basidiomycota</taxon>
        <taxon>Agaricomycotina</taxon>
        <taxon>Tremellomycetes</taxon>
        <taxon>Tremellales</taxon>
        <taxon>Cryptococcaceae</taxon>
        <taxon>Cryptococcus</taxon>
        <taxon>Cryptococcus neoformans species complex</taxon>
    </lineage>
</organism>
<feature type="compositionally biased region" description="Pro residues" evidence="1">
    <location>
        <begin position="189"/>
        <end position="202"/>
    </location>
</feature>
<protein>
    <submittedName>
        <fullName evidence="2">Uncharacterized protein</fullName>
    </submittedName>
</protein>
<sequence length="457" mass="50116">MSNDDPFAFRRNRLLALGHPGDTRSTSEILNEHRENRAQAAFEASSNFESSSAGARRPTVISVSSSSSDSIPGVGSATGGRNSRPSAAGLGWRAGSSRAASDGVQHSRRSGPSGRTVDDEENEIIYAGGSVQGDDGRAAGGWRSSSSRGRNRQHSPRPPNYDIIQLNAALDAQARDRQRERPHRRPFFSPSPPPPEPAPPSDPQAEPRRIRLGGALFQAGGARRQYLPSIPSQPPQNHLAAEMNPRELLRELFPANMRHMFFVQAALGNQILAGDAGPARREEDLEEILKNVPVPTYDPPMSGFVRNFDMEMAQPNEAIVIDDNGRVVPSKKRRKPQPHLVCANCESALLVSESYRSPTDRVYALRCGHLIDQRCLHDLITPRTPHELASVDRHPDTLDEPPTKKRKSGRKPKKVEKIPDEYKWTCPVEGCGQKHTSKELGGAWMNVEGEGAISVFA</sequence>
<dbReference type="Proteomes" id="UP000002149">
    <property type="component" value="Chromosome 7"/>
</dbReference>
<keyword evidence="3" id="KW-1185">Reference proteome</keyword>
<dbReference type="eggNOG" id="ENOG502R9S9">
    <property type="taxonomic scope" value="Eukaryota"/>
</dbReference>
<reference evidence="2 3" key="1">
    <citation type="journal article" date="2005" name="Science">
        <title>The genome of the basidiomycetous yeast and human pathogen Cryptococcus neoformans.</title>
        <authorList>
            <person name="Loftus B.J."/>
            <person name="Fung E."/>
            <person name="Roncaglia P."/>
            <person name="Rowley D."/>
            <person name="Amedeo P."/>
            <person name="Bruno D."/>
            <person name="Vamathevan J."/>
            <person name="Miranda M."/>
            <person name="Anderson I.J."/>
            <person name="Fraser J.A."/>
            <person name="Allen J.E."/>
            <person name="Bosdet I.E."/>
            <person name="Brent M.R."/>
            <person name="Chiu R."/>
            <person name="Doering T.L."/>
            <person name="Donlin M.J."/>
            <person name="D'Souza C.A."/>
            <person name="Fox D.S."/>
            <person name="Grinberg V."/>
            <person name="Fu J."/>
            <person name="Fukushima M."/>
            <person name="Haas B.J."/>
            <person name="Huang J.C."/>
            <person name="Janbon G."/>
            <person name="Jones S.J."/>
            <person name="Koo H.L."/>
            <person name="Krzywinski M.I."/>
            <person name="Kwon-Chung J.K."/>
            <person name="Lengeler K.B."/>
            <person name="Maiti R."/>
            <person name="Marra M.A."/>
            <person name="Marra R.E."/>
            <person name="Mathewson C.A."/>
            <person name="Mitchell T.G."/>
            <person name="Pertea M."/>
            <person name="Riggs F.R."/>
            <person name="Salzberg S.L."/>
            <person name="Schein J.E."/>
            <person name="Shvartsbeyn A."/>
            <person name="Shin H."/>
            <person name="Shumway M."/>
            <person name="Specht C.A."/>
            <person name="Suh B.B."/>
            <person name="Tenney A."/>
            <person name="Utterback T.R."/>
            <person name="Wickes B.L."/>
            <person name="Wortman J.R."/>
            <person name="Wye N.H."/>
            <person name="Kronstad J.W."/>
            <person name="Lodge J.K."/>
            <person name="Heitman J."/>
            <person name="Davis R.W."/>
            <person name="Fraser C.M."/>
            <person name="Hyman R.W."/>
        </authorList>
    </citation>
    <scope>NUCLEOTIDE SEQUENCE [LARGE SCALE GENOMIC DNA]</scope>
    <source>
        <strain evidence="3">JEC21 / ATCC MYA-565</strain>
    </source>
</reference>
<evidence type="ECO:0000313" key="2">
    <source>
        <dbReference type="EMBL" id="AAW44551.1"/>
    </source>
</evidence>
<feature type="region of interest" description="Disordered" evidence="1">
    <location>
        <begin position="386"/>
        <end position="416"/>
    </location>
</feature>
<dbReference type="AlphaFoldDB" id="Q5KEC1"/>
<feature type="compositionally biased region" description="Low complexity" evidence="1">
    <location>
        <begin position="38"/>
        <end position="53"/>
    </location>
</feature>
<dbReference type="RefSeq" id="XP_571858.1">
    <property type="nucleotide sequence ID" value="XM_571858.1"/>
</dbReference>
<dbReference type="OrthoDB" id="2507647at2759"/>
<dbReference type="PaxDb" id="214684-Q5KEC1"/>
<feature type="region of interest" description="Disordered" evidence="1">
    <location>
        <begin position="37"/>
        <end position="207"/>
    </location>
</feature>
<feature type="compositionally biased region" description="Basic and acidic residues" evidence="1">
    <location>
        <begin position="386"/>
        <end position="403"/>
    </location>
</feature>
<proteinExistence type="predicted"/>
<dbReference type="InParanoid" id="Q5KEC1"/>
<gene>
    <name evidence="2" type="ordered locus">CNG01020</name>
</gene>
<accession>Q5KEC1</accession>